<dbReference type="InterPro" id="IPR028879">
    <property type="entry name" value="NDOR1"/>
</dbReference>
<dbReference type="InterPro" id="IPR017927">
    <property type="entry name" value="FAD-bd_FR_type"/>
</dbReference>
<evidence type="ECO:0000256" key="9">
    <source>
        <dbReference type="HAMAP-Rule" id="MF_03178"/>
    </source>
</evidence>
<comment type="subcellular location">
    <subcellularLocation>
        <location evidence="9">Cytoplasm</location>
    </subcellularLocation>
    <subcellularLocation>
        <location evidence="9">Mitochondrion</location>
    </subcellularLocation>
    <text evidence="9">Relocalizes to mitochondria after H(2)O(2) exposure.</text>
</comment>
<dbReference type="InterPro" id="IPR001094">
    <property type="entry name" value="Flavdoxin-like"/>
</dbReference>
<comment type="subunit">
    <text evidence="9">Interacts with DRE2; as part of the cytosolic iron-sulfur (Fe-S) protein assembly (CIA) machinery.</text>
</comment>
<dbReference type="GO" id="GO:0016226">
    <property type="term" value="P:iron-sulfur cluster assembly"/>
    <property type="evidence" value="ECO:0007669"/>
    <property type="project" value="UniProtKB-UniRule"/>
</dbReference>
<protein>
    <recommendedName>
        <fullName evidence="9">NADPH-dependent diflavin oxidoreductase 1</fullName>
        <ecNumber evidence="9">1.18.1.-</ecNumber>
    </recommendedName>
    <alternativeName>
        <fullName evidence="9">NADPH-dependent FMN and FAD-containing oxidoreductase</fullName>
    </alternativeName>
</protein>
<dbReference type="Gene3D" id="3.40.50.360">
    <property type="match status" value="1"/>
</dbReference>
<evidence type="ECO:0000313" key="12">
    <source>
        <dbReference type="EMBL" id="GAA99806.1"/>
    </source>
</evidence>
<comment type="cofactor">
    <cofactor evidence="2 9">
        <name>FAD</name>
        <dbReference type="ChEBI" id="CHEBI:57692"/>
    </cofactor>
</comment>
<dbReference type="Pfam" id="PF00175">
    <property type="entry name" value="NAD_binding_1"/>
    <property type="match status" value="1"/>
</dbReference>
<feature type="binding site" evidence="9">
    <location>
        <begin position="105"/>
        <end position="114"/>
    </location>
    <ligand>
        <name>FMN</name>
        <dbReference type="ChEBI" id="CHEBI:58210"/>
    </ligand>
</feature>
<dbReference type="OrthoDB" id="1856718at2759"/>
<evidence type="ECO:0000313" key="13">
    <source>
        <dbReference type="Proteomes" id="UP000009131"/>
    </source>
</evidence>
<evidence type="ECO:0000256" key="4">
    <source>
        <dbReference type="ARBA" id="ARBA00022630"/>
    </source>
</evidence>
<dbReference type="InterPro" id="IPR023173">
    <property type="entry name" value="NADPH_Cyt_P450_Rdtase_alpha"/>
</dbReference>
<keyword evidence="5 9" id="KW-0288">FMN</keyword>
<feature type="binding site" evidence="9">
    <location>
        <position position="588"/>
    </location>
    <ligand>
        <name>FAD</name>
        <dbReference type="ChEBI" id="CHEBI:57692"/>
    </ligand>
</feature>
<dbReference type="FunCoup" id="G7EAE6">
    <property type="interactions" value="397"/>
</dbReference>
<keyword evidence="9" id="KW-0496">Mitochondrion</keyword>
<dbReference type="Gene3D" id="1.20.990.10">
    <property type="entry name" value="NADPH-cytochrome p450 Reductase, Chain A, domain 3"/>
    <property type="match status" value="1"/>
</dbReference>
<evidence type="ECO:0000256" key="6">
    <source>
        <dbReference type="ARBA" id="ARBA00022827"/>
    </source>
</evidence>
<feature type="binding site" evidence="9">
    <location>
        <position position="452"/>
    </location>
    <ligand>
        <name>NADP(+)</name>
        <dbReference type="ChEBI" id="CHEBI:58349"/>
    </ligand>
</feature>
<keyword evidence="13" id="KW-1185">Reference proteome</keyword>
<dbReference type="GO" id="GO:0050660">
    <property type="term" value="F:flavin adenine dinucleotide binding"/>
    <property type="evidence" value="ECO:0007669"/>
    <property type="project" value="UniProtKB-UniRule"/>
</dbReference>
<feature type="binding site" evidence="9">
    <location>
        <begin position="514"/>
        <end position="518"/>
    </location>
    <ligand>
        <name>NADP(+)</name>
        <dbReference type="ChEBI" id="CHEBI:58349"/>
    </ligand>
</feature>
<comment type="similarity">
    <text evidence="9">Belongs to the NADPH-dependent diflavin oxidoreductase NDOR1 family.</text>
</comment>
<dbReference type="EMBL" id="BABT02000240">
    <property type="protein sequence ID" value="GAA99806.1"/>
    <property type="molecule type" value="Genomic_DNA"/>
</dbReference>
<dbReference type="FunFam" id="3.40.50.80:FF:000032">
    <property type="entry name" value="NADPH-dependent diflavin oxidoreductase 1"/>
    <property type="match status" value="1"/>
</dbReference>
<organism evidence="12 13">
    <name type="scientific">Mixia osmundae (strain CBS 9802 / IAM 14324 / JCM 22182 / KY 12970)</name>
    <dbReference type="NCBI Taxonomy" id="764103"/>
    <lineage>
        <taxon>Eukaryota</taxon>
        <taxon>Fungi</taxon>
        <taxon>Dikarya</taxon>
        <taxon>Basidiomycota</taxon>
        <taxon>Pucciniomycotina</taxon>
        <taxon>Mixiomycetes</taxon>
        <taxon>Mixiales</taxon>
        <taxon>Mixiaceae</taxon>
        <taxon>Mixia</taxon>
    </lineage>
</organism>
<comment type="similarity">
    <text evidence="9">In the C-terminal section; belongs to the flavoprotein pyridine nucleotide cytochrome reductase family.</text>
</comment>
<dbReference type="SUPFAM" id="SSF52218">
    <property type="entry name" value="Flavoproteins"/>
    <property type="match status" value="1"/>
</dbReference>
<dbReference type="RefSeq" id="XP_014570920.1">
    <property type="nucleotide sequence ID" value="XM_014715434.1"/>
</dbReference>
<dbReference type="EC" id="1.18.1.-" evidence="9"/>
<feature type="binding site" evidence="9">
    <location>
        <begin position="508"/>
        <end position="509"/>
    </location>
    <ligand>
        <name>NADP(+)</name>
        <dbReference type="ChEBI" id="CHEBI:58349"/>
    </ligand>
</feature>
<feature type="domain" description="FAD-binding FR-type" evidence="11">
    <location>
        <begin position="202"/>
        <end position="439"/>
    </location>
</feature>
<dbReference type="GO" id="GO:0016651">
    <property type="term" value="F:oxidoreductase activity, acting on NAD(P)H"/>
    <property type="evidence" value="ECO:0007669"/>
    <property type="project" value="UniProtKB-UniRule"/>
</dbReference>
<dbReference type="GO" id="GO:0005634">
    <property type="term" value="C:nucleus"/>
    <property type="evidence" value="ECO:0007669"/>
    <property type="project" value="UniProtKB-ARBA"/>
</dbReference>
<dbReference type="InParanoid" id="G7EAE6"/>
<dbReference type="GO" id="GO:0005739">
    <property type="term" value="C:mitochondrion"/>
    <property type="evidence" value="ECO:0007669"/>
    <property type="project" value="UniProtKB-SubCell"/>
</dbReference>
<evidence type="ECO:0000259" key="10">
    <source>
        <dbReference type="PROSITE" id="PS50902"/>
    </source>
</evidence>
<reference evidence="12 13" key="1">
    <citation type="journal article" date="2011" name="J. Gen. Appl. Microbiol.">
        <title>Draft genome sequencing of the enigmatic basidiomycete Mixia osmundae.</title>
        <authorList>
            <person name="Nishida H."/>
            <person name="Nagatsuka Y."/>
            <person name="Sugiyama J."/>
        </authorList>
    </citation>
    <scope>NUCLEOTIDE SEQUENCE [LARGE SCALE GENOMIC DNA]</scope>
    <source>
        <strain evidence="13">CBS 9802 / IAM 14324 / JCM 22182 / KY 12970</strain>
    </source>
</reference>
<reference evidence="12 13" key="2">
    <citation type="journal article" date="2012" name="Open Biol.">
        <title>Characteristics of nucleosomes and linker DNA regions on the genome of the basidiomycete Mixia osmundae revealed by mono- and dinucleosome mapping.</title>
        <authorList>
            <person name="Nishida H."/>
            <person name="Kondo S."/>
            <person name="Matsumoto T."/>
            <person name="Suzuki Y."/>
            <person name="Yoshikawa H."/>
            <person name="Taylor T.D."/>
            <person name="Sugiyama J."/>
        </authorList>
    </citation>
    <scope>NUCLEOTIDE SEQUENCE [LARGE SCALE GENOMIC DNA]</scope>
    <source>
        <strain evidence="13">CBS 9802 / IAM 14324 / JCM 22182 / KY 12970</strain>
    </source>
</reference>
<dbReference type="PROSITE" id="PS51384">
    <property type="entry name" value="FAD_FR"/>
    <property type="match status" value="1"/>
</dbReference>
<dbReference type="GO" id="GO:0050661">
    <property type="term" value="F:NADP binding"/>
    <property type="evidence" value="ECO:0007669"/>
    <property type="project" value="UniProtKB-UniRule"/>
</dbReference>
<dbReference type="HOGENOM" id="CLU_001570_17_6_1"/>
<dbReference type="AlphaFoldDB" id="G7EAE6"/>
<dbReference type="PANTHER" id="PTHR19384:SF10">
    <property type="entry name" value="NADPH-DEPENDENT DIFLAVIN OXIDOREDUCTASE 1"/>
    <property type="match status" value="1"/>
</dbReference>
<evidence type="ECO:0000256" key="3">
    <source>
        <dbReference type="ARBA" id="ARBA00022490"/>
    </source>
</evidence>
<comment type="catalytic activity">
    <reaction evidence="9">
        <text>2 oxidized [2Fe-2S]-[protein] + NADPH = 2 reduced [2Fe-2S]-[protein] + NADP(+) + H(+)</text>
        <dbReference type="Rhea" id="RHEA:67716"/>
        <dbReference type="Rhea" id="RHEA-COMP:17327"/>
        <dbReference type="Rhea" id="RHEA-COMP:17328"/>
        <dbReference type="ChEBI" id="CHEBI:15378"/>
        <dbReference type="ChEBI" id="CHEBI:33737"/>
        <dbReference type="ChEBI" id="CHEBI:33738"/>
        <dbReference type="ChEBI" id="CHEBI:57783"/>
        <dbReference type="ChEBI" id="CHEBI:58349"/>
    </reaction>
</comment>
<dbReference type="InterPro" id="IPR003097">
    <property type="entry name" value="CysJ-like_FAD-binding"/>
</dbReference>
<comment type="function">
    <text evidence="9">NADPH-dependent reductase which is a central component of the cytosolic iron-sulfur (Fe-S) protein assembly (CIA) machinery. Transfers electrons from NADPH via its FAD and FMN prosthetic groups to the [2Fe-2S] cluster of DRE2, another key component of the CIA machinery. In turn, this reduced cluster provides electrons for assembly of cytosolic iron-sulfur cluster proteins. Positively controls H(2)O(2)-induced cell death.</text>
</comment>
<evidence type="ECO:0000259" key="11">
    <source>
        <dbReference type="PROSITE" id="PS51384"/>
    </source>
</evidence>
<dbReference type="InterPro" id="IPR008254">
    <property type="entry name" value="Flavodoxin/NO_synth"/>
</dbReference>
<dbReference type="HAMAP" id="MF_03178">
    <property type="entry name" value="NDOR1"/>
    <property type="match status" value="1"/>
</dbReference>
<dbReference type="InterPro" id="IPR001433">
    <property type="entry name" value="OxRdtase_FAD/NAD-bd"/>
</dbReference>
<dbReference type="InterPro" id="IPR029039">
    <property type="entry name" value="Flavoprotein-like_sf"/>
</dbReference>
<comment type="cofactor">
    <cofactor evidence="1 9">
        <name>FMN</name>
        <dbReference type="ChEBI" id="CHEBI:58210"/>
    </cofactor>
</comment>
<evidence type="ECO:0000256" key="5">
    <source>
        <dbReference type="ARBA" id="ARBA00022643"/>
    </source>
</evidence>
<dbReference type="InterPro" id="IPR039261">
    <property type="entry name" value="FNR_nucleotide-bd"/>
</dbReference>
<name>G7EAE6_MIXOS</name>
<keyword evidence="4 9" id="KW-0285">Flavoprotein</keyword>
<accession>G7EAE6</accession>
<dbReference type="SUPFAM" id="SSF63380">
    <property type="entry name" value="Riboflavin synthase domain-like"/>
    <property type="match status" value="1"/>
</dbReference>
<dbReference type="PANTHER" id="PTHR19384">
    <property type="entry name" value="NITRIC OXIDE SYNTHASE-RELATED"/>
    <property type="match status" value="1"/>
</dbReference>
<dbReference type="GO" id="GO:0010181">
    <property type="term" value="F:FMN binding"/>
    <property type="evidence" value="ECO:0007669"/>
    <property type="project" value="UniProtKB-UniRule"/>
</dbReference>
<dbReference type="Proteomes" id="UP000009131">
    <property type="component" value="Unassembled WGS sequence"/>
</dbReference>
<dbReference type="PROSITE" id="PS50902">
    <property type="entry name" value="FLAVODOXIN_LIKE"/>
    <property type="match status" value="1"/>
</dbReference>
<evidence type="ECO:0000256" key="1">
    <source>
        <dbReference type="ARBA" id="ARBA00001917"/>
    </source>
</evidence>
<feature type="binding site" evidence="9">
    <location>
        <position position="140"/>
    </location>
    <ligand>
        <name>FMN</name>
        <dbReference type="ChEBI" id="CHEBI:58210"/>
    </ligand>
</feature>
<dbReference type="Pfam" id="PF00258">
    <property type="entry name" value="Flavodoxin_1"/>
    <property type="match status" value="1"/>
</dbReference>
<evidence type="ECO:0000256" key="8">
    <source>
        <dbReference type="ARBA" id="ARBA00023002"/>
    </source>
</evidence>
<feature type="binding site" evidence="9">
    <location>
        <position position="347"/>
    </location>
    <ligand>
        <name>FAD</name>
        <dbReference type="ChEBI" id="CHEBI:57692"/>
    </ligand>
</feature>
<dbReference type="PRINTS" id="PR00369">
    <property type="entry name" value="FLAVODOXIN"/>
</dbReference>
<feature type="binding site" evidence="9">
    <location>
        <begin position="411"/>
        <end position="414"/>
    </location>
    <ligand>
        <name>FAD</name>
        <dbReference type="ChEBI" id="CHEBI:57692"/>
    </ligand>
</feature>
<comment type="caution">
    <text evidence="9">Lacks conserved residue(s) required for the propagation of feature annotation.</text>
</comment>
<feature type="domain" description="Flavodoxin-like" evidence="10">
    <location>
        <begin position="14"/>
        <end position="158"/>
    </location>
</feature>
<comment type="caution">
    <text evidence="12">The sequence shown here is derived from an EMBL/GenBank/DDBJ whole genome shotgun (WGS) entry which is preliminary data.</text>
</comment>
<proteinExistence type="inferred from homology"/>
<dbReference type="Gene3D" id="3.40.50.80">
    <property type="entry name" value="Nucleotide-binding domain of ferredoxin-NADP reductase (FNR) module"/>
    <property type="match status" value="1"/>
</dbReference>
<dbReference type="FunFam" id="3.40.50.360:FF:000015">
    <property type="entry name" value="NADPH-dependent diflavin oxidoreductase 1"/>
    <property type="match status" value="1"/>
</dbReference>
<dbReference type="eggNOG" id="KOG1159">
    <property type="taxonomic scope" value="Eukaryota"/>
</dbReference>
<keyword evidence="8 9" id="KW-0560">Oxidoreductase</keyword>
<comment type="similarity">
    <text evidence="9">In the N-terminal section; belongs to the flavodoxin family.</text>
</comment>
<dbReference type="InterPro" id="IPR001709">
    <property type="entry name" value="Flavoprot_Pyr_Nucl_cyt_Rdtase"/>
</dbReference>
<feature type="binding site" evidence="9">
    <location>
        <begin position="20"/>
        <end position="25"/>
    </location>
    <ligand>
        <name>FMN</name>
        <dbReference type="ChEBI" id="CHEBI:58210"/>
    </ligand>
</feature>
<sequence>MISPDDDDGLSRRLTVLYGSQTGNAEDVANRIAREARRRHWIARSLAMDDYDKSEVLEEQWIIFVAATSGQGQEPSNMRSFWQFLLRSDLPAQLLDQLRFTVFGLGDSSYSKYNWPARKLWNRLLMLGAVPFHEKGEADDQHYAGIEGTLDPWLEDLWRTLDALMPMPAHLNLIPSTAMPSARVSLSSAKQSTLSDVVSSSQDLVWATVSRNERATAPDHFQDTRYFDLTLDDATQWRAGDVLELKPKNIQKDVDMFLKHVRWADQADQPLRIESASQDQPLPPYWPAIATVRQICRELLDIFAVPRRSFFEMLAYFAKSDLEAERLREFCMPANQDELWDYSTRPRRTITEVLSEFKSVEIPLAYIFDVFPEIKPRQFSIASSSLVDPKRVQLLVAIVDYKTILHLPRRGVCTHWLKTLQPGTRLQVKIMPGSLETPKEINTPIICVGPGTGIAPFRALAQERAAQTEQTDLTIFFGCRSLEKDFYHAQEWQKAHDAGRLKFIVAASRDTPDKVYVQHKLREEAVWLWQLLRQGAHVYISGSAGQMPKSVRKALIEIIETQSHVSRMEAQAYLDTMEADGRLQEETWS</sequence>
<dbReference type="GO" id="GO:0005829">
    <property type="term" value="C:cytosol"/>
    <property type="evidence" value="ECO:0007669"/>
    <property type="project" value="TreeGrafter"/>
</dbReference>
<keyword evidence="3 9" id="KW-0963">Cytoplasm</keyword>
<dbReference type="SUPFAM" id="SSF52343">
    <property type="entry name" value="Ferredoxin reductase-like, C-terminal NADP-linked domain"/>
    <property type="match status" value="1"/>
</dbReference>
<dbReference type="PRINTS" id="PR00371">
    <property type="entry name" value="FPNCR"/>
</dbReference>
<dbReference type="STRING" id="764103.G7EAE6"/>
<evidence type="ECO:0000256" key="7">
    <source>
        <dbReference type="ARBA" id="ARBA00022857"/>
    </source>
</evidence>
<keyword evidence="6 9" id="KW-0274">FAD</keyword>
<dbReference type="GO" id="GO:0160246">
    <property type="term" value="F:NADPH-iron-sulfur [2Fe-2S] protein oxidoreductase activity"/>
    <property type="evidence" value="ECO:0007669"/>
    <property type="project" value="InterPro"/>
</dbReference>
<feature type="binding site" evidence="9">
    <location>
        <begin position="67"/>
        <end position="70"/>
    </location>
    <ligand>
        <name>FMN</name>
        <dbReference type="ChEBI" id="CHEBI:58210"/>
    </ligand>
</feature>
<feature type="binding site" evidence="9">
    <location>
        <begin position="377"/>
        <end position="380"/>
    </location>
    <ligand>
        <name>FAD</name>
        <dbReference type="ChEBI" id="CHEBI:57692"/>
    </ligand>
</feature>
<dbReference type="Pfam" id="PF00667">
    <property type="entry name" value="FAD_binding_1"/>
    <property type="match status" value="1"/>
</dbReference>
<dbReference type="Gene3D" id="2.40.30.10">
    <property type="entry name" value="Translation factors"/>
    <property type="match status" value="1"/>
</dbReference>
<gene>
    <name evidence="12" type="primary">Mo06509</name>
    <name evidence="9" type="synonym">TAH18</name>
    <name evidence="12" type="ORF">E5Q_06509</name>
</gene>
<dbReference type="InterPro" id="IPR017938">
    <property type="entry name" value="Riboflavin_synthase-like_b-brl"/>
</dbReference>
<evidence type="ECO:0000256" key="2">
    <source>
        <dbReference type="ARBA" id="ARBA00001974"/>
    </source>
</evidence>
<dbReference type="OMA" id="DIMSIPR"/>
<keyword evidence="7 9" id="KW-0521">NADP</keyword>